<accession>A0AA49GKB8</accession>
<protein>
    <submittedName>
        <fullName evidence="1">Uncharacterized protein</fullName>
    </submittedName>
</protein>
<reference evidence="1" key="1">
    <citation type="journal article" date="2023" name="Comput. Struct. Biotechnol. J.">
        <title>Discovery of a novel marine Bacteroidetes with a rich repertoire of carbohydrate-active enzymes.</title>
        <authorList>
            <person name="Chen B."/>
            <person name="Liu G."/>
            <person name="Chen Q."/>
            <person name="Wang H."/>
            <person name="Liu L."/>
            <person name="Tang K."/>
        </authorList>
    </citation>
    <scope>NUCLEOTIDE SEQUENCE</scope>
    <source>
        <strain evidence="1">TK19036</strain>
    </source>
</reference>
<sequence>MKQNQQYETARVVVQVLQSDDDKQKALAKHGFDRKRTQDGQAILEKIDQLTDERHQQDGNKLQASQTLQVNRKNAHVLYMRHVRLARLVFGDSIEKQRPLKIDVPRQKSLAGWLEQAATFYRNAPAYIGELSKVGITIEELQQGDAMVQAVAQARIKQAHGTSAVQRLSKQRLTAFEELHAWLKDFRYIARYAFQDDPQQLEAFGMVVA</sequence>
<proteinExistence type="predicted"/>
<evidence type="ECO:0000313" key="1">
    <source>
        <dbReference type="EMBL" id="WKN36455.1"/>
    </source>
</evidence>
<dbReference type="AlphaFoldDB" id="A0AA49GKB8"/>
<reference evidence="1" key="2">
    <citation type="journal article" date="2024" name="Antonie Van Leeuwenhoek">
        <title>Roseihalotalea indica gen. nov., sp. nov., a halophilic Bacteroidetes from mesopelagic Southwest Indian Ocean with higher carbohydrate metabolic potential.</title>
        <authorList>
            <person name="Chen B."/>
            <person name="Zhang M."/>
            <person name="Lin D."/>
            <person name="Ye J."/>
            <person name="Tang K."/>
        </authorList>
    </citation>
    <scope>NUCLEOTIDE SEQUENCE</scope>
    <source>
        <strain evidence="1">TK19036</strain>
    </source>
</reference>
<gene>
    <name evidence="1" type="ORF">K4G66_29260</name>
</gene>
<name>A0AA49GKB8_9BACT</name>
<organism evidence="1">
    <name type="scientific">Roseihalotalea indica</name>
    <dbReference type="NCBI Taxonomy" id="2867963"/>
    <lineage>
        <taxon>Bacteria</taxon>
        <taxon>Pseudomonadati</taxon>
        <taxon>Bacteroidota</taxon>
        <taxon>Cytophagia</taxon>
        <taxon>Cytophagales</taxon>
        <taxon>Catalimonadaceae</taxon>
        <taxon>Roseihalotalea</taxon>
    </lineage>
</organism>
<dbReference type="EMBL" id="CP120682">
    <property type="protein sequence ID" value="WKN36455.1"/>
    <property type="molecule type" value="Genomic_DNA"/>
</dbReference>